<dbReference type="AlphaFoldDB" id="A0A6L2PQ22"/>
<keyword evidence="1" id="KW-0812">Transmembrane</keyword>
<proteinExistence type="predicted"/>
<keyword evidence="3" id="KW-1185">Reference proteome</keyword>
<feature type="non-terminal residue" evidence="2">
    <location>
        <position position="93"/>
    </location>
</feature>
<dbReference type="InParanoid" id="A0A6L2PQ22"/>
<keyword evidence="1" id="KW-0472">Membrane</keyword>
<evidence type="ECO:0000313" key="2">
    <source>
        <dbReference type="EMBL" id="GFG33650.1"/>
    </source>
</evidence>
<dbReference type="Proteomes" id="UP000502823">
    <property type="component" value="Unassembled WGS sequence"/>
</dbReference>
<dbReference type="EMBL" id="BLKM01005195">
    <property type="protein sequence ID" value="GFG33650.1"/>
    <property type="molecule type" value="Genomic_DNA"/>
</dbReference>
<sequence length="93" mass="10083">MVLTRRNWGLWLSIIFNIVVLLYAGRHITSKNGAVDFIEELQVSDRNIASTGVPQLPVQPASSGSNSAAPKFVILEIARGQSNIEAKLSPIVP</sequence>
<organism evidence="2 3">
    <name type="scientific">Coptotermes formosanus</name>
    <name type="common">Formosan subterranean termite</name>
    <dbReference type="NCBI Taxonomy" id="36987"/>
    <lineage>
        <taxon>Eukaryota</taxon>
        <taxon>Metazoa</taxon>
        <taxon>Ecdysozoa</taxon>
        <taxon>Arthropoda</taxon>
        <taxon>Hexapoda</taxon>
        <taxon>Insecta</taxon>
        <taxon>Pterygota</taxon>
        <taxon>Neoptera</taxon>
        <taxon>Polyneoptera</taxon>
        <taxon>Dictyoptera</taxon>
        <taxon>Blattodea</taxon>
        <taxon>Blattoidea</taxon>
        <taxon>Termitoidae</taxon>
        <taxon>Rhinotermitidae</taxon>
        <taxon>Coptotermes</taxon>
    </lineage>
</organism>
<keyword evidence="1" id="KW-1133">Transmembrane helix</keyword>
<dbReference type="OrthoDB" id="9974378at2759"/>
<protein>
    <submittedName>
        <fullName evidence="2">Uncharacterized protein</fullName>
    </submittedName>
</protein>
<name>A0A6L2PQ22_COPFO</name>
<gene>
    <name evidence="2" type="ORF">Cfor_04382</name>
</gene>
<evidence type="ECO:0000256" key="1">
    <source>
        <dbReference type="SAM" id="Phobius"/>
    </source>
</evidence>
<evidence type="ECO:0000313" key="3">
    <source>
        <dbReference type="Proteomes" id="UP000502823"/>
    </source>
</evidence>
<feature type="transmembrane region" description="Helical" evidence="1">
    <location>
        <begin position="6"/>
        <end position="24"/>
    </location>
</feature>
<comment type="caution">
    <text evidence="2">The sequence shown here is derived from an EMBL/GenBank/DDBJ whole genome shotgun (WGS) entry which is preliminary data.</text>
</comment>
<accession>A0A6L2PQ22</accession>
<reference evidence="3" key="1">
    <citation type="submission" date="2020-01" db="EMBL/GenBank/DDBJ databases">
        <title>Draft genome sequence of the Termite Coptotermes fromosanus.</title>
        <authorList>
            <person name="Itakura S."/>
            <person name="Yosikawa Y."/>
            <person name="Umezawa K."/>
        </authorList>
    </citation>
    <scope>NUCLEOTIDE SEQUENCE [LARGE SCALE GENOMIC DNA]</scope>
</reference>